<protein>
    <submittedName>
        <fullName evidence="1">Uncharacterized protein</fullName>
    </submittedName>
</protein>
<dbReference type="Proteomes" id="UP001189624">
    <property type="component" value="Chromosome 11"/>
</dbReference>
<name>A0AA86W4I7_9FABA</name>
<dbReference type="Gramene" id="rna-AYBTSS11_LOCUS30610">
    <property type="protein sequence ID" value="CAJ1978416.1"/>
    <property type="gene ID" value="gene-AYBTSS11_LOCUS30610"/>
</dbReference>
<gene>
    <name evidence="1" type="ORF">AYBTSS11_LOCUS30610</name>
</gene>
<proteinExistence type="predicted"/>
<reference evidence="1" key="1">
    <citation type="submission" date="2023-10" db="EMBL/GenBank/DDBJ databases">
        <authorList>
            <person name="Domelevo Entfellner J.-B."/>
        </authorList>
    </citation>
    <scope>NUCLEOTIDE SEQUENCE</scope>
</reference>
<accession>A0AA86W4I7</accession>
<dbReference type="AlphaFoldDB" id="A0AA86W4I7"/>
<sequence length="59" mass="6349">MEVKTAKALDRIALKLKRKGVTQYAAHICGASQPTDGVVKQIKLGEYSKRIANVGSHIG</sequence>
<keyword evidence="2" id="KW-1185">Reference proteome</keyword>
<organism evidence="1 2">
    <name type="scientific">Sphenostylis stenocarpa</name>
    <dbReference type="NCBI Taxonomy" id="92480"/>
    <lineage>
        <taxon>Eukaryota</taxon>
        <taxon>Viridiplantae</taxon>
        <taxon>Streptophyta</taxon>
        <taxon>Embryophyta</taxon>
        <taxon>Tracheophyta</taxon>
        <taxon>Spermatophyta</taxon>
        <taxon>Magnoliopsida</taxon>
        <taxon>eudicotyledons</taxon>
        <taxon>Gunneridae</taxon>
        <taxon>Pentapetalae</taxon>
        <taxon>rosids</taxon>
        <taxon>fabids</taxon>
        <taxon>Fabales</taxon>
        <taxon>Fabaceae</taxon>
        <taxon>Papilionoideae</taxon>
        <taxon>50 kb inversion clade</taxon>
        <taxon>NPAAA clade</taxon>
        <taxon>indigoferoid/millettioid clade</taxon>
        <taxon>Phaseoleae</taxon>
        <taxon>Sphenostylis</taxon>
    </lineage>
</organism>
<dbReference type="EMBL" id="OY731408">
    <property type="protein sequence ID" value="CAJ1978416.1"/>
    <property type="molecule type" value="Genomic_DNA"/>
</dbReference>
<evidence type="ECO:0000313" key="1">
    <source>
        <dbReference type="EMBL" id="CAJ1978416.1"/>
    </source>
</evidence>
<evidence type="ECO:0000313" key="2">
    <source>
        <dbReference type="Proteomes" id="UP001189624"/>
    </source>
</evidence>